<protein>
    <recommendedName>
        <fullName evidence="2">OmpA-like domain-containing protein</fullName>
    </recommendedName>
</protein>
<feature type="chain" id="PRO_5035195859" description="OmpA-like domain-containing protein" evidence="1">
    <location>
        <begin position="16"/>
        <end position="500"/>
    </location>
</feature>
<dbReference type="OrthoDB" id="207002at2759"/>
<dbReference type="PANTHER" id="PTHR13369:SF0">
    <property type="entry name" value="GLUTATHIONE S-TRANSFERASE C-TERMINAL DOMAIN-CONTAINING PROTEIN"/>
    <property type="match status" value="1"/>
</dbReference>
<dbReference type="InterPro" id="IPR025714">
    <property type="entry name" value="Methyltranfer_dom"/>
</dbReference>
<keyword evidence="1" id="KW-0732">Signal</keyword>
<evidence type="ECO:0000256" key="1">
    <source>
        <dbReference type="SAM" id="SignalP"/>
    </source>
</evidence>
<dbReference type="InterPro" id="IPR006665">
    <property type="entry name" value="OmpA-like"/>
</dbReference>
<dbReference type="InterPro" id="IPR029063">
    <property type="entry name" value="SAM-dependent_MTases_sf"/>
</dbReference>
<dbReference type="CDD" id="cd07185">
    <property type="entry name" value="OmpA_C-like"/>
    <property type="match status" value="1"/>
</dbReference>
<accession>A0A8J2WQ85</accession>
<dbReference type="Gene3D" id="3.30.1330.60">
    <property type="entry name" value="OmpA-like domain"/>
    <property type="match status" value="1"/>
</dbReference>
<dbReference type="SUPFAM" id="SSF53335">
    <property type="entry name" value="S-adenosyl-L-methionine-dependent methyltransferases"/>
    <property type="match status" value="1"/>
</dbReference>
<sequence>MRATVALLLLASARAVDYLQGNPRAAARAKAVALVDAIGSASALPDPDVLHTTALDWSAIDEGLLPATRERDDEQRRSRASIEALATVARALDGARIVDPCAGRGDVALPLAYFLRKDVLLCDVSARALDVAAERADEASLQIKTKTVDCAELGPHLNKNDCVVALRACGAVADMAIEAAVDSGAAFVVSPCCLWKAVAKTTSKGGRMPTTAPPSLNYPRSAWLAGFDVSPEDYVTLVDADEPPAARASAMLGDGARTRLFRQARRILEEDRLRYASERGYDVRLLRFEGGDNPHVGILAGVRGDGAALAALDSYPFDDDEPLAINWLHKTYVRGDFAICRSCALRGAGVLVDPGAKRIWFSRMIQFVGSRAVPLPASQPILAQLLRTLKSHPGVVVRFEGHVNSTCGLECRGATGKPCKAARKVGSDMCARCPGGAYGLSKARAEAIKSFVAKCGVDTDRVYAVGFAGTRRLSDDITEEKGAVNRRVEVHMMPYIPGRL</sequence>
<dbReference type="InterPro" id="IPR036737">
    <property type="entry name" value="OmpA-like_sf"/>
</dbReference>
<dbReference type="Pfam" id="PF13679">
    <property type="entry name" value="Methyltransf_32"/>
    <property type="match status" value="1"/>
</dbReference>
<dbReference type="GO" id="GO:0005737">
    <property type="term" value="C:cytoplasm"/>
    <property type="evidence" value="ECO:0007669"/>
    <property type="project" value="TreeGrafter"/>
</dbReference>
<organism evidence="3 4">
    <name type="scientific">Pelagomonas calceolata</name>
    <dbReference type="NCBI Taxonomy" id="35677"/>
    <lineage>
        <taxon>Eukaryota</taxon>
        <taxon>Sar</taxon>
        <taxon>Stramenopiles</taxon>
        <taxon>Ochrophyta</taxon>
        <taxon>Pelagophyceae</taxon>
        <taxon>Pelagomonadales</taxon>
        <taxon>Pelagomonadaceae</taxon>
        <taxon>Pelagomonas</taxon>
    </lineage>
</organism>
<name>A0A8J2WQ85_9STRA</name>
<dbReference type="PANTHER" id="PTHR13369">
    <property type="match status" value="1"/>
</dbReference>
<feature type="domain" description="OmpA-like" evidence="2">
    <location>
        <begin position="354"/>
        <end position="496"/>
    </location>
</feature>
<evidence type="ECO:0000313" key="3">
    <source>
        <dbReference type="EMBL" id="CAH0364597.1"/>
    </source>
</evidence>
<evidence type="ECO:0000313" key="4">
    <source>
        <dbReference type="Proteomes" id="UP000789595"/>
    </source>
</evidence>
<dbReference type="PROSITE" id="PS51123">
    <property type="entry name" value="OMPA_2"/>
    <property type="match status" value="1"/>
</dbReference>
<proteinExistence type="predicted"/>
<feature type="signal peptide" evidence="1">
    <location>
        <begin position="1"/>
        <end position="15"/>
    </location>
</feature>
<dbReference type="Proteomes" id="UP000789595">
    <property type="component" value="Unassembled WGS sequence"/>
</dbReference>
<gene>
    <name evidence="3" type="ORF">PECAL_1P09670</name>
</gene>
<evidence type="ECO:0000259" key="2">
    <source>
        <dbReference type="PROSITE" id="PS51123"/>
    </source>
</evidence>
<keyword evidence="4" id="KW-1185">Reference proteome</keyword>
<comment type="caution">
    <text evidence="3">The sequence shown here is derived from an EMBL/GenBank/DDBJ whole genome shotgun (WGS) entry which is preliminary data.</text>
</comment>
<dbReference type="AlphaFoldDB" id="A0A8J2WQ85"/>
<dbReference type="SUPFAM" id="SSF103088">
    <property type="entry name" value="OmpA-like"/>
    <property type="match status" value="1"/>
</dbReference>
<reference evidence="3" key="1">
    <citation type="submission" date="2021-11" db="EMBL/GenBank/DDBJ databases">
        <authorList>
            <consortium name="Genoscope - CEA"/>
            <person name="William W."/>
        </authorList>
    </citation>
    <scope>NUCLEOTIDE SEQUENCE</scope>
</reference>
<dbReference type="EMBL" id="CAKKNE010000001">
    <property type="protein sequence ID" value="CAH0364597.1"/>
    <property type="molecule type" value="Genomic_DNA"/>
</dbReference>
<dbReference type="Gene3D" id="3.40.50.150">
    <property type="entry name" value="Vaccinia Virus protein VP39"/>
    <property type="match status" value="1"/>
</dbReference>